<reference evidence="1" key="1">
    <citation type="submission" date="2022-03" db="EMBL/GenBank/DDBJ databases">
        <title>Genomic Encyclopedia of Type Strains, Phase III (KMG-III): the genomes of soil and plant-associated and newly described type strains.</title>
        <authorList>
            <person name="Whitman W."/>
        </authorList>
    </citation>
    <scope>NUCLEOTIDE SEQUENCE</scope>
    <source>
        <strain evidence="1">ANL 6-2</strain>
    </source>
</reference>
<protein>
    <submittedName>
        <fullName evidence="1">Uncharacterized protein</fullName>
    </submittedName>
</protein>
<accession>A0AAE3KAQ1</accession>
<proteinExistence type="predicted"/>
<dbReference type="AlphaFoldDB" id="A0AAE3KAQ1"/>
<sequence length="68" mass="7941">MERIKHGDPGSGFFRPSISHRHEPAGERFFLPGLYASRRRLCRITTLTLGLAIGRRRIELHFMHVKTR</sequence>
<dbReference type="EMBL" id="JALJXV010000003">
    <property type="protein sequence ID" value="MCP1674630.1"/>
    <property type="molecule type" value="Genomic_DNA"/>
</dbReference>
<organism evidence="1 2">
    <name type="scientific">Natronocella acetinitrilica</name>
    <dbReference type="NCBI Taxonomy" id="414046"/>
    <lineage>
        <taxon>Bacteria</taxon>
        <taxon>Pseudomonadati</taxon>
        <taxon>Pseudomonadota</taxon>
        <taxon>Gammaproteobacteria</taxon>
        <taxon>Chromatiales</taxon>
        <taxon>Ectothiorhodospiraceae</taxon>
        <taxon>Natronocella</taxon>
    </lineage>
</organism>
<gene>
    <name evidence="1" type="ORF">J2T57_001732</name>
</gene>
<dbReference type="Proteomes" id="UP001205843">
    <property type="component" value="Unassembled WGS sequence"/>
</dbReference>
<keyword evidence="2" id="KW-1185">Reference proteome</keyword>
<dbReference type="RefSeq" id="WP_253476775.1">
    <property type="nucleotide sequence ID" value="NZ_JALJXV010000003.1"/>
</dbReference>
<comment type="caution">
    <text evidence="1">The sequence shown here is derived from an EMBL/GenBank/DDBJ whole genome shotgun (WGS) entry which is preliminary data.</text>
</comment>
<name>A0AAE3KAQ1_9GAMM</name>
<evidence type="ECO:0000313" key="2">
    <source>
        <dbReference type="Proteomes" id="UP001205843"/>
    </source>
</evidence>
<evidence type="ECO:0000313" key="1">
    <source>
        <dbReference type="EMBL" id="MCP1674630.1"/>
    </source>
</evidence>